<dbReference type="PANTHER" id="PTHR47447">
    <property type="entry name" value="OS03G0856100 PROTEIN"/>
    <property type="match status" value="1"/>
</dbReference>
<dbReference type="PROSITE" id="PS51375">
    <property type="entry name" value="PPR"/>
    <property type="match status" value="1"/>
</dbReference>
<evidence type="ECO:0000256" key="3">
    <source>
        <dbReference type="PROSITE-ProRule" id="PRU00708"/>
    </source>
</evidence>
<evidence type="ECO:0000313" key="4">
    <source>
        <dbReference type="EMBL" id="KAK1287922.1"/>
    </source>
</evidence>
<name>A0AAV9CGM4_ACOCL</name>
<dbReference type="Proteomes" id="UP001180020">
    <property type="component" value="Unassembled WGS sequence"/>
</dbReference>
<proteinExistence type="inferred from homology"/>
<keyword evidence="2" id="KW-0677">Repeat</keyword>
<comment type="similarity">
    <text evidence="1">Belongs to the PPR family. P subfamily.</text>
</comment>
<keyword evidence="5" id="KW-1185">Reference proteome</keyword>
<protein>
    <recommendedName>
        <fullName evidence="6">Pentatricopeptide repeat-containing protein</fullName>
    </recommendedName>
</protein>
<dbReference type="InterPro" id="IPR011990">
    <property type="entry name" value="TPR-like_helical_dom_sf"/>
</dbReference>
<accession>A0AAV9CGM4</accession>
<dbReference type="EMBL" id="JAUJYO010000019">
    <property type="protein sequence ID" value="KAK1287922.1"/>
    <property type="molecule type" value="Genomic_DNA"/>
</dbReference>
<evidence type="ECO:0000256" key="1">
    <source>
        <dbReference type="ARBA" id="ARBA00007626"/>
    </source>
</evidence>
<dbReference type="Pfam" id="PF13041">
    <property type="entry name" value="PPR_2"/>
    <property type="match status" value="1"/>
</dbReference>
<evidence type="ECO:0000256" key="2">
    <source>
        <dbReference type="ARBA" id="ARBA00022737"/>
    </source>
</evidence>
<gene>
    <name evidence="4" type="ORF">QJS10_CPB19g00516</name>
</gene>
<sequence>MVRESCEPSVATYNAMIQMHCRKDSVENAFFLFDEMVSRGCPPNAMTYNAVIGELDQVKGFVGRMVLEGCEPETQLFNVLIRHSCAVGEFERAIGKF</sequence>
<evidence type="ECO:0008006" key="6">
    <source>
        <dbReference type="Google" id="ProtNLM"/>
    </source>
</evidence>
<dbReference type="AlphaFoldDB" id="A0AAV9CGM4"/>
<dbReference type="Gene3D" id="1.25.40.10">
    <property type="entry name" value="Tetratricopeptide repeat domain"/>
    <property type="match status" value="1"/>
</dbReference>
<comment type="caution">
    <text evidence="4">The sequence shown here is derived from an EMBL/GenBank/DDBJ whole genome shotgun (WGS) entry which is preliminary data.</text>
</comment>
<organism evidence="4 5">
    <name type="scientific">Acorus calamus</name>
    <name type="common">Sweet flag</name>
    <dbReference type="NCBI Taxonomy" id="4465"/>
    <lineage>
        <taxon>Eukaryota</taxon>
        <taxon>Viridiplantae</taxon>
        <taxon>Streptophyta</taxon>
        <taxon>Embryophyta</taxon>
        <taxon>Tracheophyta</taxon>
        <taxon>Spermatophyta</taxon>
        <taxon>Magnoliopsida</taxon>
        <taxon>Liliopsida</taxon>
        <taxon>Acoraceae</taxon>
        <taxon>Acorus</taxon>
    </lineage>
</organism>
<dbReference type="InterPro" id="IPR002885">
    <property type="entry name" value="PPR_rpt"/>
</dbReference>
<dbReference type="PANTHER" id="PTHR47447:SF17">
    <property type="entry name" value="OS12G0638900 PROTEIN"/>
    <property type="match status" value="1"/>
</dbReference>
<reference evidence="4" key="1">
    <citation type="journal article" date="2023" name="Nat. Commun.">
        <title>Diploid and tetraploid genomes of Acorus and the evolution of monocots.</title>
        <authorList>
            <person name="Ma L."/>
            <person name="Liu K.W."/>
            <person name="Li Z."/>
            <person name="Hsiao Y.Y."/>
            <person name="Qi Y."/>
            <person name="Fu T."/>
            <person name="Tang G.D."/>
            <person name="Zhang D."/>
            <person name="Sun W.H."/>
            <person name="Liu D.K."/>
            <person name="Li Y."/>
            <person name="Chen G.Z."/>
            <person name="Liu X.D."/>
            <person name="Liao X.Y."/>
            <person name="Jiang Y.T."/>
            <person name="Yu X."/>
            <person name="Hao Y."/>
            <person name="Huang J."/>
            <person name="Zhao X.W."/>
            <person name="Ke S."/>
            <person name="Chen Y.Y."/>
            <person name="Wu W.L."/>
            <person name="Hsu J.L."/>
            <person name="Lin Y.F."/>
            <person name="Huang M.D."/>
            <person name="Li C.Y."/>
            <person name="Huang L."/>
            <person name="Wang Z.W."/>
            <person name="Zhao X."/>
            <person name="Zhong W.Y."/>
            <person name="Peng D.H."/>
            <person name="Ahmad S."/>
            <person name="Lan S."/>
            <person name="Zhang J.S."/>
            <person name="Tsai W.C."/>
            <person name="Van de Peer Y."/>
            <person name="Liu Z.J."/>
        </authorList>
    </citation>
    <scope>NUCLEOTIDE SEQUENCE</scope>
    <source>
        <strain evidence="4">CP</strain>
    </source>
</reference>
<feature type="repeat" description="PPR" evidence="3">
    <location>
        <begin position="9"/>
        <end position="43"/>
    </location>
</feature>
<reference evidence="4" key="2">
    <citation type="submission" date="2023-06" db="EMBL/GenBank/DDBJ databases">
        <authorList>
            <person name="Ma L."/>
            <person name="Liu K.-W."/>
            <person name="Li Z."/>
            <person name="Hsiao Y.-Y."/>
            <person name="Qi Y."/>
            <person name="Fu T."/>
            <person name="Tang G."/>
            <person name="Zhang D."/>
            <person name="Sun W.-H."/>
            <person name="Liu D.-K."/>
            <person name="Li Y."/>
            <person name="Chen G.-Z."/>
            <person name="Liu X.-D."/>
            <person name="Liao X.-Y."/>
            <person name="Jiang Y.-T."/>
            <person name="Yu X."/>
            <person name="Hao Y."/>
            <person name="Huang J."/>
            <person name="Zhao X.-W."/>
            <person name="Ke S."/>
            <person name="Chen Y.-Y."/>
            <person name="Wu W.-L."/>
            <person name="Hsu J.-L."/>
            <person name="Lin Y.-F."/>
            <person name="Huang M.-D."/>
            <person name="Li C.-Y."/>
            <person name="Huang L."/>
            <person name="Wang Z.-W."/>
            <person name="Zhao X."/>
            <person name="Zhong W.-Y."/>
            <person name="Peng D.-H."/>
            <person name="Ahmad S."/>
            <person name="Lan S."/>
            <person name="Zhang J.-S."/>
            <person name="Tsai W.-C."/>
            <person name="Van De Peer Y."/>
            <person name="Liu Z.-J."/>
        </authorList>
    </citation>
    <scope>NUCLEOTIDE SEQUENCE</scope>
    <source>
        <strain evidence="4">CP</strain>
        <tissue evidence="4">Leaves</tissue>
    </source>
</reference>
<dbReference type="NCBIfam" id="TIGR00756">
    <property type="entry name" value="PPR"/>
    <property type="match status" value="1"/>
</dbReference>
<evidence type="ECO:0000313" key="5">
    <source>
        <dbReference type="Proteomes" id="UP001180020"/>
    </source>
</evidence>